<dbReference type="AlphaFoldDB" id="A0A158FKT6"/>
<evidence type="ECO:0000256" key="2">
    <source>
        <dbReference type="SAM" id="MobiDB-lite"/>
    </source>
</evidence>
<dbReference type="SUPFAM" id="SSF143120">
    <property type="entry name" value="YefM-like"/>
    <property type="match status" value="1"/>
</dbReference>
<dbReference type="Proteomes" id="UP000054893">
    <property type="component" value="Unassembled WGS sequence"/>
</dbReference>
<dbReference type="Gene3D" id="3.40.1620.10">
    <property type="entry name" value="YefM-like domain"/>
    <property type="match status" value="1"/>
</dbReference>
<accession>A0A158FKT6</accession>
<dbReference type="RefSeq" id="WP_060817936.1">
    <property type="nucleotide sequence ID" value="NZ_FCOC02000003.1"/>
</dbReference>
<proteinExistence type="inferred from homology"/>
<gene>
    <name evidence="3" type="ORF">AWB64_01430</name>
</gene>
<sequence length="78" mass="8956">MPNRHVSKSEFKAKALELFRQVESSGDRLIVTNHGRPTLEVRPYRDDAQGPLEILRGSHLRYENPTDPVGEDDWEAVK</sequence>
<protein>
    <submittedName>
        <fullName evidence="3">Toxin-antitoxin system, antitoxin component, PHD family</fullName>
    </submittedName>
</protein>
<feature type="compositionally biased region" description="Acidic residues" evidence="2">
    <location>
        <begin position="69"/>
        <end position="78"/>
    </location>
</feature>
<comment type="similarity">
    <text evidence="1">Belongs to the phD/YefM antitoxin family.</text>
</comment>
<reference evidence="3 4" key="1">
    <citation type="submission" date="2016-01" db="EMBL/GenBank/DDBJ databases">
        <authorList>
            <person name="Oliw E.H."/>
        </authorList>
    </citation>
    <scope>NUCLEOTIDE SEQUENCE [LARGE SCALE GENOMIC DNA]</scope>
    <source>
        <strain evidence="3">LMG 22029</strain>
    </source>
</reference>
<evidence type="ECO:0000313" key="4">
    <source>
        <dbReference type="Proteomes" id="UP000054893"/>
    </source>
</evidence>
<evidence type="ECO:0000256" key="1">
    <source>
        <dbReference type="ARBA" id="ARBA00009981"/>
    </source>
</evidence>
<dbReference type="OrthoDB" id="8968505at2"/>
<evidence type="ECO:0000313" key="3">
    <source>
        <dbReference type="EMBL" id="SAL20273.1"/>
    </source>
</evidence>
<dbReference type="EMBL" id="FCOC02000003">
    <property type="protein sequence ID" value="SAL20273.1"/>
    <property type="molecule type" value="Genomic_DNA"/>
</dbReference>
<organism evidence="3 4">
    <name type="scientific">Caballeronia sordidicola</name>
    <name type="common">Burkholderia sordidicola</name>
    <dbReference type="NCBI Taxonomy" id="196367"/>
    <lineage>
        <taxon>Bacteria</taxon>
        <taxon>Pseudomonadati</taxon>
        <taxon>Pseudomonadota</taxon>
        <taxon>Betaproteobacteria</taxon>
        <taxon>Burkholderiales</taxon>
        <taxon>Burkholderiaceae</taxon>
        <taxon>Caballeronia</taxon>
    </lineage>
</organism>
<feature type="region of interest" description="Disordered" evidence="2">
    <location>
        <begin position="58"/>
        <end position="78"/>
    </location>
</feature>
<name>A0A158FKT6_CABSO</name>
<dbReference type="InterPro" id="IPR036165">
    <property type="entry name" value="YefM-like_sf"/>
</dbReference>
<dbReference type="NCBIfam" id="TIGR01552">
    <property type="entry name" value="phd_fam"/>
    <property type="match status" value="1"/>
</dbReference>